<sequence length="234" mass="25638">MKFTNKFKAISKTLIAAVTVSAVMVSCTKDKFDYTPQPISALGVIHASPTTEKLDFYIGETKVNNDDFAYTNRINYKQVLSGERDVKITKKGSATSVLSEKLKLKEQMAYSLFVIDGFDKVKFLLVKDSVTMPGSGKAKLRFINLSPDAPALNLEIAGKDAPVATNKLFKEYSNFESIDAGDKVTFKVKDGAGAEVATLVDQKIENGKVYTIWVKGLKSATTDEMKVGAVIFNH</sequence>
<gene>
    <name evidence="2" type="ORF">CPT03_18870</name>
</gene>
<organism evidence="2 3">
    <name type="scientific">Pedobacter ginsengisoli</name>
    <dbReference type="NCBI Taxonomy" id="363852"/>
    <lineage>
        <taxon>Bacteria</taxon>
        <taxon>Pseudomonadati</taxon>
        <taxon>Bacteroidota</taxon>
        <taxon>Sphingobacteriia</taxon>
        <taxon>Sphingobacteriales</taxon>
        <taxon>Sphingobacteriaceae</taxon>
        <taxon>Pedobacter</taxon>
    </lineage>
</organism>
<evidence type="ECO:0000313" key="2">
    <source>
        <dbReference type="EMBL" id="ATP58376.1"/>
    </source>
</evidence>
<dbReference type="EMBL" id="CP024091">
    <property type="protein sequence ID" value="ATP58376.1"/>
    <property type="molecule type" value="Genomic_DNA"/>
</dbReference>
<dbReference type="KEGG" id="pgs:CPT03_18870"/>
<evidence type="ECO:0000313" key="3">
    <source>
        <dbReference type="Proteomes" id="UP000223749"/>
    </source>
</evidence>
<dbReference type="RefSeq" id="WP_099440278.1">
    <property type="nucleotide sequence ID" value="NZ_CP024091.1"/>
</dbReference>
<dbReference type="PROSITE" id="PS51257">
    <property type="entry name" value="PROKAR_LIPOPROTEIN"/>
    <property type="match status" value="1"/>
</dbReference>
<dbReference type="Proteomes" id="UP000223749">
    <property type="component" value="Chromosome"/>
</dbReference>
<dbReference type="AlphaFoldDB" id="A0A2D1U9V9"/>
<protein>
    <recommendedName>
        <fullName evidence="1">DUF4397 domain-containing protein</fullName>
    </recommendedName>
</protein>
<evidence type="ECO:0000259" key="1">
    <source>
        <dbReference type="Pfam" id="PF14344"/>
    </source>
</evidence>
<dbReference type="Pfam" id="PF14344">
    <property type="entry name" value="DUF4397"/>
    <property type="match status" value="1"/>
</dbReference>
<feature type="domain" description="DUF4397" evidence="1">
    <location>
        <begin position="42"/>
        <end position="154"/>
    </location>
</feature>
<keyword evidence="3" id="KW-1185">Reference proteome</keyword>
<proteinExistence type="predicted"/>
<dbReference type="OrthoDB" id="9792011at2"/>
<reference evidence="2 3" key="1">
    <citation type="submission" date="2017-10" db="EMBL/GenBank/DDBJ databases">
        <title>Whole genome of Pedobacter ginsengisoli T01R-27 isolated from tomato rhizosphere.</title>
        <authorList>
            <person name="Weon H.-Y."/>
            <person name="Lee S.A."/>
            <person name="Sang M.K."/>
            <person name="Song J."/>
        </authorList>
    </citation>
    <scope>NUCLEOTIDE SEQUENCE [LARGE SCALE GENOMIC DNA]</scope>
    <source>
        <strain evidence="2 3">T01R-27</strain>
    </source>
</reference>
<dbReference type="InterPro" id="IPR025510">
    <property type="entry name" value="DUF4397"/>
</dbReference>
<name>A0A2D1U9V9_9SPHI</name>
<accession>A0A2D1U9V9</accession>